<accession>A0A517NQM8</accession>
<feature type="compositionally biased region" description="Basic and acidic residues" evidence="1">
    <location>
        <begin position="1"/>
        <end position="16"/>
    </location>
</feature>
<proteinExistence type="predicted"/>
<sequence length="31" mass="3310">MRSGAGKDDIQDDRTSDSSAVVGERELGTKK</sequence>
<dbReference type="AlphaFoldDB" id="A0A517NQM8"/>
<keyword evidence="3" id="KW-1185">Reference proteome</keyword>
<name>A0A517NQM8_9BACT</name>
<feature type="region of interest" description="Disordered" evidence="1">
    <location>
        <begin position="1"/>
        <end position="31"/>
    </location>
</feature>
<dbReference type="Proteomes" id="UP000319817">
    <property type="component" value="Chromosome"/>
</dbReference>
<reference evidence="2 3" key="1">
    <citation type="submission" date="2019-02" db="EMBL/GenBank/DDBJ databases">
        <title>Deep-cultivation of Planctomycetes and their phenomic and genomic characterization uncovers novel biology.</title>
        <authorList>
            <person name="Wiegand S."/>
            <person name="Jogler M."/>
            <person name="Boedeker C."/>
            <person name="Pinto D."/>
            <person name="Vollmers J."/>
            <person name="Rivas-Marin E."/>
            <person name="Kohn T."/>
            <person name="Peeters S.H."/>
            <person name="Heuer A."/>
            <person name="Rast P."/>
            <person name="Oberbeckmann S."/>
            <person name="Bunk B."/>
            <person name="Jeske O."/>
            <person name="Meyerdierks A."/>
            <person name="Storesund J.E."/>
            <person name="Kallscheuer N."/>
            <person name="Luecker S."/>
            <person name="Lage O.M."/>
            <person name="Pohl T."/>
            <person name="Merkel B.J."/>
            <person name="Hornburger P."/>
            <person name="Mueller R.-W."/>
            <person name="Bruemmer F."/>
            <person name="Labrenz M."/>
            <person name="Spormann A.M."/>
            <person name="Op den Camp H."/>
            <person name="Overmann J."/>
            <person name="Amann R."/>
            <person name="Jetten M.S.M."/>
            <person name="Mascher T."/>
            <person name="Medema M.H."/>
            <person name="Devos D.P."/>
            <person name="Kaster A.-K."/>
            <person name="Ovreas L."/>
            <person name="Rohde M."/>
            <person name="Galperin M.Y."/>
            <person name="Jogler C."/>
        </authorList>
    </citation>
    <scope>NUCLEOTIDE SEQUENCE [LARGE SCALE GENOMIC DNA]</scope>
    <source>
        <strain evidence="2 3">K23_9</strain>
    </source>
</reference>
<evidence type="ECO:0000313" key="3">
    <source>
        <dbReference type="Proteomes" id="UP000319817"/>
    </source>
</evidence>
<evidence type="ECO:0000313" key="2">
    <source>
        <dbReference type="EMBL" id="QDT09420.1"/>
    </source>
</evidence>
<protein>
    <submittedName>
        <fullName evidence="2">Uncharacterized protein</fullName>
    </submittedName>
</protein>
<organism evidence="2 3">
    <name type="scientific">Stieleria marina</name>
    <dbReference type="NCBI Taxonomy" id="1930275"/>
    <lineage>
        <taxon>Bacteria</taxon>
        <taxon>Pseudomonadati</taxon>
        <taxon>Planctomycetota</taxon>
        <taxon>Planctomycetia</taxon>
        <taxon>Pirellulales</taxon>
        <taxon>Pirellulaceae</taxon>
        <taxon>Stieleria</taxon>
    </lineage>
</organism>
<dbReference type="EMBL" id="CP036526">
    <property type="protein sequence ID" value="QDT09420.1"/>
    <property type="molecule type" value="Genomic_DNA"/>
</dbReference>
<gene>
    <name evidence="2" type="ORF">K239x_13660</name>
</gene>
<evidence type="ECO:0000256" key="1">
    <source>
        <dbReference type="SAM" id="MobiDB-lite"/>
    </source>
</evidence>